<evidence type="ECO:0000256" key="5">
    <source>
        <dbReference type="SAM" id="MobiDB-lite"/>
    </source>
</evidence>
<evidence type="ECO:0000256" key="2">
    <source>
        <dbReference type="ARBA" id="ARBA00023125"/>
    </source>
</evidence>
<accession>A0A1E5VMC1</accession>
<dbReference type="GO" id="GO:0003677">
    <property type="term" value="F:DNA binding"/>
    <property type="evidence" value="ECO:0007669"/>
    <property type="project" value="UniProtKB-KW"/>
</dbReference>
<dbReference type="EMBL" id="LWDX02035180">
    <property type="protein sequence ID" value="OEL26204.1"/>
    <property type="molecule type" value="Genomic_DNA"/>
</dbReference>
<proteinExistence type="predicted"/>
<feature type="region of interest" description="Disordered" evidence="5">
    <location>
        <begin position="111"/>
        <end position="132"/>
    </location>
</feature>
<reference evidence="7 8" key="1">
    <citation type="submission" date="2016-09" db="EMBL/GenBank/DDBJ databases">
        <title>The draft genome of Dichanthelium oligosanthes: A C3 panicoid grass species.</title>
        <authorList>
            <person name="Studer A.J."/>
            <person name="Schnable J.C."/>
            <person name="Brutnell T.P."/>
        </authorList>
    </citation>
    <scope>NUCLEOTIDE SEQUENCE [LARGE SCALE GENOMIC DNA]</scope>
    <source>
        <strain evidence="8">cv. Kellogg 1175</strain>
        <tissue evidence="7">Leaf</tissue>
    </source>
</reference>
<evidence type="ECO:0000313" key="7">
    <source>
        <dbReference type="EMBL" id="OEL26204.1"/>
    </source>
</evidence>
<evidence type="ECO:0000259" key="6">
    <source>
        <dbReference type="PROSITE" id="PS51005"/>
    </source>
</evidence>
<protein>
    <recommendedName>
        <fullName evidence="6">NAC domain-containing protein</fullName>
    </recommendedName>
</protein>
<sequence>MDDTPAAAAVASAAAAAPTAAALGMTAAWPGATAAASSWFVLNFPPGYHFLPTDAELVVDYLRPRLANQQLPLSIFFDERILDYHPARLIEKYREYGEGRWFFFTRRQRKHEGGNRPNRATPDNGHWNATGSPRQIRYGGVLVGCVRTLVFYEASRRKKKNHVEAAGLPPLPEEEGKANKGAKTEWTMYEYESLTSEEEFETACGVDGNANMDMIVLCTIQKKKQQKKEKQSEESKEGETKKKRTKRKAKEEGGKKKRKKHTEEEDPVQVTLTETDAVAGEELAVYEAPTGLANYFNDDPNANMLPHCFFSNTSPPVSTPPQETMMASAANRGDSHISVHPSTAAMKNYSQFQASPLLAQELLTYMNYAKILAPLGGGGGNNCSSIMAPNMCTTMNLHSASETAPPAEDLLLPTSWPPFNEYHPPHPPPLQSTLKMVVAPPPEARRSCGGFGPGLSADSNNNGLAGDSHRLSTGIGYDHLLAISWLQSQPFYGAGSTASAQAALLLHNKVSIHQQSSAASMVVGSEEWWRCWCGTTQGSSGQT</sequence>
<dbReference type="Proteomes" id="UP000095767">
    <property type="component" value="Unassembled WGS sequence"/>
</dbReference>
<organism evidence="7 8">
    <name type="scientific">Dichanthelium oligosanthes</name>
    <dbReference type="NCBI Taxonomy" id="888268"/>
    <lineage>
        <taxon>Eukaryota</taxon>
        <taxon>Viridiplantae</taxon>
        <taxon>Streptophyta</taxon>
        <taxon>Embryophyta</taxon>
        <taxon>Tracheophyta</taxon>
        <taxon>Spermatophyta</taxon>
        <taxon>Magnoliopsida</taxon>
        <taxon>Liliopsida</taxon>
        <taxon>Poales</taxon>
        <taxon>Poaceae</taxon>
        <taxon>PACMAD clade</taxon>
        <taxon>Panicoideae</taxon>
        <taxon>Panicodae</taxon>
        <taxon>Paniceae</taxon>
        <taxon>Dichantheliinae</taxon>
        <taxon>Dichanthelium</taxon>
    </lineage>
</organism>
<dbReference type="InterPro" id="IPR036093">
    <property type="entry name" value="NAC_dom_sf"/>
</dbReference>
<keyword evidence="2" id="KW-0238">DNA-binding</keyword>
<keyword evidence="3" id="KW-0804">Transcription</keyword>
<feature type="region of interest" description="Disordered" evidence="5">
    <location>
        <begin position="223"/>
        <end position="271"/>
    </location>
</feature>
<dbReference type="Pfam" id="PF02365">
    <property type="entry name" value="NAM"/>
    <property type="match status" value="1"/>
</dbReference>
<comment type="caution">
    <text evidence="7">The sequence shown here is derived from an EMBL/GenBank/DDBJ whole genome shotgun (WGS) entry which is preliminary data.</text>
</comment>
<keyword evidence="1" id="KW-0805">Transcription regulation</keyword>
<evidence type="ECO:0000256" key="1">
    <source>
        <dbReference type="ARBA" id="ARBA00023015"/>
    </source>
</evidence>
<evidence type="ECO:0000256" key="3">
    <source>
        <dbReference type="ARBA" id="ARBA00023163"/>
    </source>
</evidence>
<dbReference type="PANTHER" id="PTHR31719">
    <property type="entry name" value="NAC TRANSCRIPTION FACTOR 56"/>
    <property type="match status" value="1"/>
</dbReference>
<name>A0A1E5VMC1_9POAL</name>
<keyword evidence="8" id="KW-1185">Reference proteome</keyword>
<dbReference type="PANTHER" id="PTHR31719:SF235">
    <property type="entry name" value="NAC DOMAIN-CONTAINING PROTEIN"/>
    <property type="match status" value="1"/>
</dbReference>
<dbReference type="GO" id="GO:0006355">
    <property type="term" value="P:regulation of DNA-templated transcription"/>
    <property type="evidence" value="ECO:0007669"/>
    <property type="project" value="InterPro"/>
</dbReference>
<evidence type="ECO:0000313" key="8">
    <source>
        <dbReference type="Proteomes" id="UP000095767"/>
    </source>
</evidence>
<dbReference type="AlphaFoldDB" id="A0A1E5VMC1"/>
<evidence type="ECO:0000256" key="4">
    <source>
        <dbReference type="ARBA" id="ARBA00023242"/>
    </source>
</evidence>
<feature type="compositionally biased region" description="Basic and acidic residues" evidence="5">
    <location>
        <begin position="228"/>
        <end position="240"/>
    </location>
</feature>
<gene>
    <name evidence="7" type="ORF">BAE44_0012776</name>
</gene>
<dbReference type="InterPro" id="IPR003441">
    <property type="entry name" value="NAC-dom"/>
</dbReference>
<dbReference type="PROSITE" id="PS51005">
    <property type="entry name" value="NAC"/>
    <property type="match status" value="1"/>
</dbReference>
<dbReference type="Gene3D" id="2.170.150.80">
    <property type="entry name" value="NAC domain"/>
    <property type="match status" value="1"/>
</dbReference>
<dbReference type="OrthoDB" id="693909at2759"/>
<feature type="domain" description="NAC" evidence="6">
    <location>
        <begin position="44"/>
        <end position="223"/>
    </location>
</feature>
<dbReference type="SUPFAM" id="SSF101941">
    <property type="entry name" value="NAC domain"/>
    <property type="match status" value="1"/>
</dbReference>
<keyword evidence="4" id="KW-0539">Nucleus</keyword>
<dbReference type="STRING" id="888268.A0A1E5VMC1"/>